<feature type="domain" description="CusB-like beta-barrel" evidence="5">
    <location>
        <begin position="205"/>
        <end position="272"/>
    </location>
</feature>
<dbReference type="Proteomes" id="UP000501466">
    <property type="component" value="Chromosome"/>
</dbReference>
<dbReference type="GO" id="GO:0015562">
    <property type="term" value="F:efflux transmembrane transporter activity"/>
    <property type="evidence" value="ECO:0007669"/>
    <property type="project" value="TreeGrafter"/>
</dbReference>
<dbReference type="Pfam" id="PF25917">
    <property type="entry name" value="BSH_RND"/>
    <property type="match status" value="1"/>
</dbReference>
<reference evidence="7" key="1">
    <citation type="submission" date="2019-11" db="EMBL/GenBank/DDBJ databases">
        <title>Isolation and characterization of two novel species in the genus Thiomicrorhabdus.</title>
        <authorList>
            <person name="Mochizuki J."/>
            <person name="Kojima H."/>
            <person name="Fukui M."/>
        </authorList>
    </citation>
    <scope>NUCLEOTIDE SEQUENCE [LARGE SCALE GENOMIC DNA]</scope>
    <source>
        <strain evidence="7">AkT22</strain>
    </source>
</reference>
<feature type="compositionally biased region" description="Basic and acidic residues" evidence="3">
    <location>
        <begin position="362"/>
        <end position="372"/>
    </location>
</feature>
<evidence type="ECO:0000256" key="1">
    <source>
        <dbReference type="ARBA" id="ARBA00009477"/>
    </source>
</evidence>
<dbReference type="AlphaFoldDB" id="A0A6F8PJS9"/>
<protein>
    <submittedName>
        <fullName evidence="6">MexH family multidrug efflux RND transporter periplasmic adaptor subunit</fullName>
    </submittedName>
</protein>
<dbReference type="PANTHER" id="PTHR30469">
    <property type="entry name" value="MULTIDRUG RESISTANCE PROTEIN MDTA"/>
    <property type="match status" value="1"/>
</dbReference>
<dbReference type="Gene3D" id="2.40.420.20">
    <property type="match status" value="1"/>
</dbReference>
<feature type="region of interest" description="Disordered" evidence="3">
    <location>
        <begin position="356"/>
        <end position="386"/>
    </location>
</feature>
<feature type="coiled-coil region" evidence="2">
    <location>
        <begin position="91"/>
        <end position="130"/>
    </location>
</feature>
<name>A0A6F8PJS9_9GAMM</name>
<evidence type="ECO:0000259" key="5">
    <source>
        <dbReference type="Pfam" id="PF25954"/>
    </source>
</evidence>
<proteinExistence type="inferred from homology"/>
<organism evidence="6 7">
    <name type="scientific">Thiosulfativibrio zosterae</name>
    <dbReference type="NCBI Taxonomy" id="2675053"/>
    <lineage>
        <taxon>Bacteria</taxon>
        <taxon>Pseudomonadati</taxon>
        <taxon>Pseudomonadota</taxon>
        <taxon>Gammaproteobacteria</taxon>
        <taxon>Thiotrichales</taxon>
        <taxon>Piscirickettsiaceae</taxon>
        <taxon>Thiosulfativibrio</taxon>
    </lineage>
</organism>
<dbReference type="FunFam" id="2.40.30.170:FF:000010">
    <property type="entry name" value="Efflux RND transporter periplasmic adaptor subunit"/>
    <property type="match status" value="1"/>
</dbReference>
<evidence type="ECO:0000313" key="7">
    <source>
        <dbReference type="Proteomes" id="UP000501466"/>
    </source>
</evidence>
<dbReference type="Gene3D" id="2.40.30.170">
    <property type="match status" value="1"/>
</dbReference>
<dbReference type="EMBL" id="AP021888">
    <property type="protein sequence ID" value="BBP42328.1"/>
    <property type="molecule type" value="Genomic_DNA"/>
</dbReference>
<dbReference type="Gene3D" id="1.10.287.470">
    <property type="entry name" value="Helix hairpin bin"/>
    <property type="match status" value="1"/>
</dbReference>
<dbReference type="KEGG" id="tzo:THMIRHAT_00740"/>
<evidence type="ECO:0000256" key="2">
    <source>
        <dbReference type="SAM" id="Coils"/>
    </source>
</evidence>
<dbReference type="SUPFAM" id="SSF111369">
    <property type="entry name" value="HlyD-like secretion proteins"/>
    <property type="match status" value="1"/>
</dbReference>
<sequence length="386" mass="42173">MLPKLGFLSVKTPKLSVFVGVSLLSLLSFPTFVWAEKPPVAVIAYQVTPITQTATLNALGRLQAKQSVDLAATVTERIQSMSFSEGQSVKKGQLLIELDAQEENAQLEEAKALAAEAQRQYQRVKDIENKGSVTQSMIDEKYRQWQTAQAQIKVIEARLADRRIIAPFDGQLGFSQFSVGALVTPGNKIVSLDDTSEMYLDLFVATRYLSQLNIGLPITLTAPAFPKQTFSGKIIAISPRLEADLRLIKVRALIANPQQQLKTNMSVQARLQLSPQTQLRVPNTALIMLGDQTFVYQLLADQNNTYKTKKTLIKLGEMGVSSSEVVEGLKADSLVVSQGVLSLKPNKPVTIKAIETGQSQEDLLKPKAKKSDAAPSKTAQPAPEAL</sequence>
<dbReference type="NCBIfam" id="TIGR01730">
    <property type="entry name" value="RND_mfp"/>
    <property type="match status" value="1"/>
</dbReference>
<dbReference type="RefSeq" id="WP_173289650.1">
    <property type="nucleotide sequence ID" value="NZ_AP021888.1"/>
</dbReference>
<dbReference type="Pfam" id="PF25954">
    <property type="entry name" value="Beta-barrel_RND_2"/>
    <property type="match status" value="1"/>
</dbReference>
<accession>A0A6F8PJS9</accession>
<evidence type="ECO:0000313" key="6">
    <source>
        <dbReference type="EMBL" id="BBP42328.1"/>
    </source>
</evidence>
<dbReference type="InterPro" id="IPR058792">
    <property type="entry name" value="Beta-barrel_RND_2"/>
</dbReference>
<keyword evidence="7" id="KW-1185">Reference proteome</keyword>
<dbReference type="Gene3D" id="2.40.50.100">
    <property type="match status" value="1"/>
</dbReference>
<evidence type="ECO:0000259" key="4">
    <source>
        <dbReference type="Pfam" id="PF25917"/>
    </source>
</evidence>
<comment type="similarity">
    <text evidence="1">Belongs to the membrane fusion protein (MFP) (TC 8.A.1) family.</text>
</comment>
<dbReference type="GO" id="GO:1990281">
    <property type="term" value="C:efflux pump complex"/>
    <property type="evidence" value="ECO:0007669"/>
    <property type="project" value="TreeGrafter"/>
</dbReference>
<dbReference type="PANTHER" id="PTHR30469:SF11">
    <property type="entry name" value="BLL4320 PROTEIN"/>
    <property type="match status" value="1"/>
</dbReference>
<dbReference type="InterPro" id="IPR006143">
    <property type="entry name" value="RND_pump_MFP"/>
</dbReference>
<dbReference type="InterPro" id="IPR058625">
    <property type="entry name" value="MdtA-like_BSH"/>
</dbReference>
<feature type="domain" description="Multidrug resistance protein MdtA-like barrel-sandwich hybrid" evidence="4">
    <location>
        <begin position="67"/>
        <end position="188"/>
    </location>
</feature>
<keyword evidence="2" id="KW-0175">Coiled coil</keyword>
<evidence type="ECO:0000256" key="3">
    <source>
        <dbReference type="SAM" id="MobiDB-lite"/>
    </source>
</evidence>
<gene>
    <name evidence="6" type="ORF">THMIRHAT_00740</name>
</gene>